<dbReference type="AlphaFoldDB" id="A0A0D2TVJ9"/>
<proteinExistence type="predicted"/>
<reference evidence="1 2" key="1">
    <citation type="journal article" date="2012" name="Nature">
        <title>Repeated polyploidization of Gossypium genomes and the evolution of spinnable cotton fibres.</title>
        <authorList>
            <person name="Paterson A.H."/>
            <person name="Wendel J.F."/>
            <person name="Gundlach H."/>
            <person name="Guo H."/>
            <person name="Jenkins J."/>
            <person name="Jin D."/>
            <person name="Llewellyn D."/>
            <person name="Showmaker K.C."/>
            <person name="Shu S."/>
            <person name="Udall J."/>
            <person name="Yoo M.J."/>
            <person name="Byers R."/>
            <person name="Chen W."/>
            <person name="Doron-Faigenboim A."/>
            <person name="Duke M.V."/>
            <person name="Gong L."/>
            <person name="Grimwood J."/>
            <person name="Grover C."/>
            <person name="Grupp K."/>
            <person name="Hu G."/>
            <person name="Lee T.H."/>
            <person name="Li J."/>
            <person name="Lin L."/>
            <person name="Liu T."/>
            <person name="Marler B.S."/>
            <person name="Page J.T."/>
            <person name="Roberts A.W."/>
            <person name="Romanel E."/>
            <person name="Sanders W.S."/>
            <person name="Szadkowski E."/>
            <person name="Tan X."/>
            <person name="Tang H."/>
            <person name="Xu C."/>
            <person name="Wang J."/>
            <person name="Wang Z."/>
            <person name="Zhang D."/>
            <person name="Zhang L."/>
            <person name="Ashrafi H."/>
            <person name="Bedon F."/>
            <person name="Bowers J.E."/>
            <person name="Brubaker C.L."/>
            <person name="Chee P.W."/>
            <person name="Das S."/>
            <person name="Gingle A.R."/>
            <person name="Haigler C.H."/>
            <person name="Harker D."/>
            <person name="Hoffmann L.V."/>
            <person name="Hovav R."/>
            <person name="Jones D.C."/>
            <person name="Lemke C."/>
            <person name="Mansoor S."/>
            <person name="ur Rahman M."/>
            <person name="Rainville L.N."/>
            <person name="Rambani A."/>
            <person name="Reddy U.K."/>
            <person name="Rong J.K."/>
            <person name="Saranga Y."/>
            <person name="Scheffler B.E."/>
            <person name="Scheffler J.A."/>
            <person name="Stelly D.M."/>
            <person name="Triplett B.A."/>
            <person name="Van Deynze A."/>
            <person name="Vaslin M.F."/>
            <person name="Waghmare V.N."/>
            <person name="Walford S.A."/>
            <person name="Wright R.J."/>
            <person name="Zaki E.A."/>
            <person name="Zhang T."/>
            <person name="Dennis E.S."/>
            <person name="Mayer K.F."/>
            <person name="Peterson D.G."/>
            <person name="Rokhsar D.S."/>
            <person name="Wang X."/>
            <person name="Schmutz J."/>
        </authorList>
    </citation>
    <scope>NUCLEOTIDE SEQUENCE [LARGE SCALE GENOMIC DNA]</scope>
</reference>
<protein>
    <submittedName>
        <fullName evidence="1">Uncharacterized protein</fullName>
    </submittedName>
</protein>
<dbReference type="EMBL" id="CM001747">
    <property type="protein sequence ID" value="KJB47370.1"/>
    <property type="molecule type" value="Genomic_DNA"/>
</dbReference>
<name>A0A0D2TVJ9_GOSRA</name>
<keyword evidence="2" id="KW-1185">Reference proteome</keyword>
<evidence type="ECO:0000313" key="2">
    <source>
        <dbReference type="Proteomes" id="UP000032304"/>
    </source>
</evidence>
<sequence>MQVEPTTEFKQDNRSGHHTPLDDLLLIIQFETMRIRDSHLVPGLQKQHMLDGKDHSELIIYELYVICCINFVGLQKQRMLDGNDHSKLIIYELHVIRRINFVTSTHVAFKQDL</sequence>
<dbReference type="Gramene" id="KJB47370">
    <property type="protein sequence ID" value="KJB47370"/>
    <property type="gene ID" value="B456_008G023100"/>
</dbReference>
<organism evidence="1 2">
    <name type="scientific">Gossypium raimondii</name>
    <name type="common">Peruvian cotton</name>
    <name type="synonym">Gossypium klotzschianum subsp. raimondii</name>
    <dbReference type="NCBI Taxonomy" id="29730"/>
    <lineage>
        <taxon>Eukaryota</taxon>
        <taxon>Viridiplantae</taxon>
        <taxon>Streptophyta</taxon>
        <taxon>Embryophyta</taxon>
        <taxon>Tracheophyta</taxon>
        <taxon>Spermatophyta</taxon>
        <taxon>Magnoliopsida</taxon>
        <taxon>eudicotyledons</taxon>
        <taxon>Gunneridae</taxon>
        <taxon>Pentapetalae</taxon>
        <taxon>rosids</taxon>
        <taxon>malvids</taxon>
        <taxon>Malvales</taxon>
        <taxon>Malvaceae</taxon>
        <taxon>Malvoideae</taxon>
        <taxon>Gossypium</taxon>
    </lineage>
</organism>
<dbReference type="OMA" id="YVICCIN"/>
<gene>
    <name evidence="1" type="ORF">B456_008G023100</name>
</gene>
<accession>A0A0D2TVJ9</accession>
<evidence type="ECO:0000313" key="1">
    <source>
        <dbReference type="EMBL" id="KJB47370.1"/>
    </source>
</evidence>
<dbReference type="Proteomes" id="UP000032304">
    <property type="component" value="Chromosome 8"/>
</dbReference>